<dbReference type="Proteomes" id="UP000194857">
    <property type="component" value="Unassembled WGS sequence"/>
</dbReference>
<keyword evidence="1" id="KW-0812">Transmembrane</keyword>
<organism evidence="2 3">
    <name type="scientific">Pseudomonas aeruginosa</name>
    <dbReference type="NCBI Taxonomy" id="287"/>
    <lineage>
        <taxon>Bacteria</taxon>
        <taxon>Pseudomonadati</taxon>
        <taxon>Pseudomonadota</taxon>
        <taxon>Gammaproteobacteria</taxon>
        <taxon>Pseudomonadales</taxon>
        <taxon>Pseudomonadaceae</taxon>
        <taxon>Pseudomonas</taxon>
    </lineage>
</organism>
<dbReference type="AlphaFoldDB" id="A0A241XSS6"/>
<protein>
    <submittedName>
        <fullName evidence="2">Uncharacterized protein</fullName>
    </submittedName>
</protein>
<name>A0A241XSS6_PSEAI</name>
<gene>
    <name evidence="2" type="ORF">CAZ10_10250</name>
</gene>
<accession>A0A241XSS6</accession>
<dbReference type="EMBL" id="NFFZ01000004">
    <property type="protein sequence ID" value="OTI63206.1"/>
    <property type="molecule type" value="Genomic_DNA"/>
</dbReference>
<proteinExistence type="predicted"/>
<sequence length="120" mass="13236">MVIGFLASKRKFTLFTKAALLPATVACCVAWAFAPYQSMLLPSLFTLGSVALGTLLIAVIRIFPREGLEYLELIEARFGQKTRAQVWQWYQAADQTSPLDVVKIAKEVGEYGRIGHASAK</sequence>
<feature type="transmembrane region" description="Helical" evidence="1">
    <location>
        <begin position="40"/>
        <end position="63"/>
    </location>
</feature>
<feature type="transmembrane region" description="Helical" evidence="1">
    <location>
        <begin position="12"/>
        <end position="34"/>
    </location>
</feature>
<evidence type="ECO:0000313" key="2">
    <source>
        <dbReference type="EMBL" id="OTI63206.1"/>
    </source>
</evidence>
<reference evidence="2 3" key="1">
    <citation type="submission" date="2017-05" db="EMBL/GenBank/DDBJ databases">
        <authorList>
            <person name="Song R."/>
            <person name="Chenine A.L."/>
            <person name="Ruprecht R.M."/>
        </authorList>
    </citation>
    <scope>NUCLEOTIDE SEQUENCE [LARGE SCALE GENOMIC DNA]</scope>
    <source>
        <strain evidence="2 3">S567_C10_BS</strain>
    </source>
</reference>
<keyword evidence="1" id="KW-0472">Membrane</keyword>
<evidence type="ECO:0000313" key="3">
    <source>
        <dbReference type="Proteomes" id="UP000194857"/>
    </source>
</evidence>
<keyword evidence="1" id="KW-1133">Transmembrane helix</keyword>
<comment type="caution">
    <text evidence="2">The sequence shown here is derived from an EMBL/GenBank/DDBJ whole genome shotgun (WGS) entry which is preliminary data.</text>
</comment>
<evidence type="ECO:0000256" key="1">
    <source>
        <dbReference type="SAM" id="Phobius"/>
    </source>
</evidence>